<protein>
    <submittedName>
        <fullName evidence="2">Uncharacterized protein</fullName>
    </submittedName>
</protein>
<dbReference type="Proteomes" id="UP000314294">
    <property type="component" value="Unassembled WGS sequence"/>
</dbReference>
<accession>A0A4Z2HSX1</accession>
<feature type="region of interest" description="Disordered" evidence="1">
    <location>
        <begin position="19"/>
        <end position="108"/>
    </location>
</feature>
<evidence type="ECO:0000313" key="2">
    <source>
        <dbReference type="EMBL" id="TNN68956.1"/>
    </source>
</evidence>
<dbReference type="EMBL" id="SRLO01000182">
    <property type="protein sequence ID" value="TNN68956.1"/>
    <property type="molecule type" value="Genomic_DNA"/>
</dbReference>
<gene>
    <name evidence="2" type="ORF">EYF80_020817</name>
</gene>
<keyword evidence="3" id="KW-1185">Reference proteome</keyword>
<organism evidence="2 3">
    <name type="scientific">Liparis tanakae</name>
    <name type="common">Tanaka's snailfish</name>
    <dbReference type="NCBI Taxonomy" id="230148"/>
    <lineage>
        <taxon>Eukaryota</taxon>
        <taxon>Metazoa</taxon>
        <taxon>Chordata</taxon>
        <taxon>Craniata</taxon>
        <taxon>Vertebrata</taxon>
        <taxon>Euteleostomi</taxon>
        <taxon>Actinopterygii</taxon>
        <taxon>Neopterygii</taxon>
        <taxon>Teleostei</taxon>
        <taxon>Neoteleostei</taxon>
        <taxon>Acanthomorphata</taxon>
        <taxon>Eupercaria</taxon>
        <taxon>Perciformes</taxon>
        <taxon>Cottioidei</taxon>
        <taxon>Cottales</taxon>
        <taxon>Liparidae</taxon>
        <taxon>Liparis</taxon>
    </lineage>
</organism>
<proteinExistence type="predicted"/>
<dbReference type="AlphaFoldDB" id="A0A4Z2HSX1"/>
<comment type="caution">
    <text evidence="2">The sequence shown here is derived from an EMBL/GenBank/DDBJ whole genome shotgun (WGS) entry which is preliminary data.</text>
</comment>
<name>A0A4Z2HSX1_9TELE</name>
<evidence type="ECO:0000313" key="3">
    <source>
        <dbReference type="Proteomes" id="UP000314294"/>
    </source>
</evidence>
<reference evidence="2 3" key="1">
    <citation type="submission" date="2019-03" db="EMBL/GenBank/DDBJ databases">
        <title>First draft genome of Liparis tanakae, snailfish: a comprehensive survey of snailfish specific genes.</title>
        <authorList>
            <person name="Kim W."/>
            <person name="Song I."/>
            <person name="Jeong J.-H."/>
            <person name="Kim D."/>
            <person name="Kim S."/>
            <person name="Ryu S."/>
            <person name="Song J.Y."/>
            <person name="Lee S.K."/>
        </authorList>
    </citation>
    <scope>NUCLEOTIDE SEQUENCE [LARGE SCALE GENOMIC DNA]</scope>
    <source>
        <tissue evidence="2">Muscle</tissue>
    </source>
</reference>
<evidence type="ECO:0000256" key="1">
    <source>
        <dbReference type="SAM" id="MobiDB-lite"/>
    </source>
</evidence>
<sequence>MNERRKCSLTKPAVDVQLGPLGVDLGADGEQVLRHGGQHRSDSEASRETTSLTPPVERPVAPATRHPERPELFSESNDLPPSASGLYSRRWFGGSRDGSLSSPRDEILKVRSPRHPRIITSVSCTGAPCMNYLPHVVNLRSAPHSSDPDSTSGSYGRLRCRDTRRSGTVDATAGQKETIYG</sequence>